<evidence type="ECO:0000256" key="2">
    <source>
        <dbReference type="ARBA" id="ARBA00007317"/>
    </source>
</evidence>
<evidence type="ECO:0000259" key="6">
    <source>
        <dbReference type="PROSITE" id="PS51826"/>
    </source>
</evidence>
<dbReference type="PROSITE" id="PS51826">
    <property type="entry name" value="PSBD"/>
    <property type="match status" value="1"/>
</dbReference>
<organism evidence="7 8">
    <name type="scientific">Arcicella rosea</name>
    <dbReference type="NCBI Taxonomy" id="502909"/>
    <lineage>
        <taxon>Bacteria</taxon>
        <taxon>Pseudomonadati</taxon>
        <taxon>Bacteroidota</taxon>
        <taxon>Cytophagia</taxon>
        <taxon>Cytophagales</taxon>
        <taxon>Flectobacillaceae</taxon>
        <taxon>Arcicella</taxon>
    </lineage>
</organism>
<reference evidence="7 8" key="1">
    <citation type="submission" date="2020-08" db="EMBL/GenBank/DDBJ databases">
        <title>Functional genomics of gut bacteria from endangered species of beetles.</title>
        <authorList>
            <person name="Carlos-Shanley C."/>
        </authorList>
    </citation>
    <scope>NUCLEOTIDE SEQUENCE [LARGE SCALE GENOMIC DNA]</scope>
    <source>
        <strain evidence="7 8">S00070</strain>
    </source>
</reference>
<feature type="domain" description="Lipoyl-binding" evidence="5">
    <location>
        <begin position="2"/>
        <end position="86"/>
    </location>
</feature>
<name>A0A841ETH0_9BACT</name>
<accession>A0A841ETH0</accession>
<dbReference type="SUPFAM" id="SSF47005">
    <property type="entry name" value="Peripheral subunit-binding domain of 2-oxo acid dehydrogenase complex"/>
    <property type="match status" value="1"/>
</dbReference>
<dbReference type="EMBL" id="JACHKT010000027">
    <property type="protein sequence ID" value="MBB6004699.1"/>
    <property type="molecule type" value="Genomic_DNA"/>
</dbReference>
<gene>
    <name evidence="7" type="ORF">HNP25_003365</name>
</gene>
<dbReference type="PROSITE" id="PS50968">
    <property type="entry name" value="BIOTINYL_LIPOYL"/>
    <property type="match status" value="2"/>
</dbReference>
<dbReference type="Proteomes" id="UP000524404">
    <property type="component" value="Unassembled WGS sequence"/>
</dbReference>
<dbReference type="Gene3D" id="3.30.559.10">
    <property type="entry name" value="Chloramphenicol acetyltransferase-like domain"/>
    <property type="match status" value="1"/>
</dbReference>
<dbReference type="Pfam" id="PF02817">
    <property type="entry name" value="E3_binding"/>
    <property type="match status" value="1"/>
</dbReference>
<proteinExistence type="inferred from homology"/>
<evidence type="ECO:0000259" key="5">
    <source>
        <dbReference type="PROSITE" id="PS50968"/>
    </source>
</evidence>
<dbReference type="GO" id="GO:0016746">
    <property type="term" value="F:acyltransferase activity"/>
    <property type="evidence" value="ECO:0007669"/>
    <property type="project" value="UniProtKB-KW"/>
</dbReference>
<dbReference type="Pfam" id="PF00364">
    <property type="entry name" value="Biotin_lipoyl"/>
    <property type="match status" value="2"/>
</dbReference>
<dbReference type="RefSeq" id="WP_184135865.1">
    <property type="nucleotide sequence ID" value="NZ_JACHKT010000027.1"/>
</dbReference>
<sequence>MAEIITMPKMSDTMTEGVVAEWLKKVGDPLKTGDGLIAEIETDKATMELDLDERMDLSNFKDCRILYIGLEKGKAVPVDSIIAIIGENGEAYEHLLGGATAPAVEVPATPEAPVATASAAPAVDTSNIKAEVIGMPKMSDTMMEGTLVTWLKKVGDSIKAGDALLAEVETDKATMEFDLDNFIDVTKYNPCTLLYIGIEEGKTVNVDDVIAVIGEPGADFQALLSGGKTASAPAVAAPVASETPAPAAKAEETVVISDADGRVKASPLAKALAKDKGINIAQVKGTGENGRVVKADVDNFVPAAAAPKAEAPAKAAAAKPAFVPVVTGEESYEEFPVNQMRKTIARRLAESKFSAPEFYLTMEINMDKAMAARVSMNEISPVKISFNDMVIKAVAVALTKHPKVNSYWLGDKIRINHHVHIGMAVAVEDGLLVPVIRFANTKSLSQISAEAKDLGGKAKNKQLQPKDWEGNTFTVSNLGMFGIDEFTSIINQPESCILAVGGIKETVGVKNGQFYATNVMKVTLTCDHRTVDGATGAAFLQTFKQLLEDPYKLLV</sequence>
<dbReference type="InterPro" id="IPR000089">
    <property type="entry name" value="Biotin_lipoyl"/>
</dbReference>
<dbReference type="InterPro" id="IPR045257">
    <property type="entry name" value="E2/Pdx1"/>
</dbReference>
<dbReference type="SUPFAM" id="SSF51230">
    <property type="entry name" value="Single hybrid motif"/>
    <property type="match status" value="2"/>
</dbReference>
<keyword evidence="7" id="KW-0670">Pyruvate</keyword>
<dbReference type="Pfam" id="PF00198">
    <property type="entry name" value="2-oxoacid_dh"/>
    <property type="match status" value="1"/>
</dbReference>
<comment type="similarity">
    <text evidence="2 4">Belongs to the 2-oxoacid dehydrogenase family.</text>
</comment>
<dbReference type="InterPro" id="IPR001078">
    <property type="entry name" value="2-oxoacid_DH_actylTfrase"/>
</dbReference>
<feature type="domain" description="Peripheral subunit-binding (PSBD)" evidence="6">
    <location>
        <begin position="264"/>
        <end position="301"/>
    </location>
</feature>
<dbReference type="SUPFAM" id="SSF52777">
    <property type="entry name" value="CoA-dependent acyltransferases"/>
    <property type="match status" value="1"/>
</dbReference>
<comment type="caution">
    <text evidence="7">The sequence shown here is derived from an EMBL/GenBank/DDBJ whole genome shotgun (WGS) entry which is preliminary data.</text>
</comment>
<keyword evidence="3 4" id="KW-0450">Lipoyl</keyword>
<dbReference type="Gene3D" id="4.10.320.10">
    <property type="entry name" value="E3-binding domain"/>
    <property type="match status" value="1"/>
</dbReference>
<dbReference type="EC" id="2.3.1.-" evidence="4"/>
<dbReference type="PANTHER" id="PTHR23151">
    <property type="entry name" value="DIHYDROLIPOAMIDE ACETYL/SUCCINYL-TRANSFERASE-RELATED"/>
    <property type="match status" value="1"/>
</dbReference>
<evidence type="ECO:0000313" key="7">
    <source>
        <dbReference type="EMBL" id="MBB6004699.1"/>
    </source>
</evidence>
<dbReference type="GO" id="GO:0006086">
    <property type="term" value="P:pyruvate decarboxylation to acetyl-CoA"/>
    <property type="evidence" value="ECO:0007669"/>
    <property type="project" value="InterPro"/>
</dbReference>
<evidence type="ECO:0000256" key="1">
    <source>
        <dbReference type="ARBA" id="ARBA00001938"/>
    </source>
</evidence>
<feature type="domain" description="Lipoyl-binding" evidence="5">
    <location>
        <begin position="130"/>
        <end position="214"/>
    </location>
</feature>
<evidence type="ECO:0000256" key="4">
    <source>
        <dbReference type="RuleBase" id="RU003423"/>
    </source>
</evidence>
<keyword evidence="8" id="KW-1185">Reference proteome</keyword>
<dbReference type="InterPro" id="IPR004167">
    <property type="entry name" value="PSBD"/>
</dbReference>
<protein>
    <recommendedName>
        <fullName evidence="4">Dihydrolipoamide acetyltransferase component of pyruvate dehydrogenase complex</fullName>
        <ecNumber evidence="4">2.3.1.-</ecNumber>
    </recommendedName>
</protein>
<keyword evidence="4 7" id="KW-0012">Acyltransferase</keyword>
<comment type="cofactor">
    <cofactor evidence="1 4">
        <name>(R)-lipoate</name>
        <dbReference type="ChEBI" id="CHEBI:83088"/>
    </cofactor>
</comment>
<dbReference type="PANTHER" id="PTHR23151:SF90">
    <property type="entry name" value="DIHYDROLIPOYLLYSINE-RESIDUE ACETYLTRANSFERASE COMPONENT OF PYRUVATE DEHYDROGENASE COMPLEX, MITOCHONDRIAL-RELATED"/>
    <property type="match status" value="1"/>
</dbReference>
<dbReference type="InterPro" id="IPR011053">
    <property type="entry name" value="Single_hybrid_motif"/>
</dbReference>
<evidence type="ECO:0000256" key="3">
    <source>
        <dbReference type="ARBA" id="ARBA00022823"/>
    </source>
</evidence>
<dbReference type="Gene3D" id="2.40.50.100">
    <property type="match status" value="2"/>
</dbReference>
<dbReference type="GO" id="GO:0045254">
    <property type="term" value="C:pyruvate dehydrogenase complex"/>
    <property type="evidence" value="ECO:0007669"/>
    <property type="project" value="InterPro"/>
</dbReference>
<dbReference type="InterPro" id="IPR023213">
    <property type="entry name" value="CAT-like_dom_sf"/>
</dbReference>
<dbReference type="InterPro" id="IPR036625">
    <property type="entry name" value="E3-bd_dom_sf"/>
</dbReference>
<dbReference type="CDD" id="cd06849">
    <property type="entry name" value="lipoyl_domain"/>
    <property type="match status" value="2"/>
</dbReference>
<dbReference type="AlphaFoldDB" id="A0A841ETH0"/>
<keyword evidence="4 7" id="KW-0808">Transferase</keyword>
<evidence type="ECO:0000313" key="8">
    <source>
        <dbReference type="Proteomes" id="UP000524404"/>
    </source>
</evidence>